<dbReference type="EMBL" id="JAUSTU010000002">
    <property type="protein sequence ID" value="MDQ0154221.1"/>
    <property type="molecule type" value="Genomic_DNA"/>
</dbReference>
<dbReference type="RefSeq" id="WP_307148836.1">
    <property type="nucleotide sequence ID" value="NZ_JAUSTU010000002.1"/>
</dbReference>
<dbReference type="InterPro" id="IPR025748">
    <property type="entry name" value="PrcB_C_dom"/>
</dbReference>
<gene>
    <name evidence="3" type="ORF">J2S07_000525</name>
</gene>
<feature type="signal peptide" evidence="1">
    <location>
        <begin position="1"/>
        <end position="23"/>
    </location>
</feature>
<evidence type="ECO:0000313" key="3">
    <source>
        <dbReference type="EMBL" id="MDQ0154221.1"/>
    </source>
</evidence>
<sequence length="452" mass="51219">MKKLLVACLAVFLILTMTPSAMAAQHSKEPAISTQFELVSEETLTELEKVFVEVAKKTEGVHQYGSLYVVALGVQPNPGYGLKLEKEVQTLEQLKIFIKRTTPEKNVVYPQVVTYPCLVGRLYLPPYTTLSVMDTASNKPLFDKQKQLLDFRDKQFTTDSRKEWTISLKEKESSKNDQVYIQKLGETKKTHPIKLKIKKKAIHVKPLEKYLQDATYLLHIKHKITGKHTIIPFEVKSQLKTVELDYNFNKSLHGWVGDFSDLPINYSQKDYKLSFGHELIPIKERLKKGLLLSGMNRSDDLFMYAKKRIGKEEGLLPNQTYLLKMEVDFYTNADPGLVGVGGAPGESVYMKAGVSAVEPKVIPINNDWRMNVDKGEQAASGKNAVVIGHIAKEKATGEQYALKKLRLSEPLLVKTNKYGELWVFFGTDSGFEGMTSLYYDQVKISLEKQNKK</sequence>
<dbReference type="Pfam" id="PF14343">
    <property type="entry name" value="PrcB_C"/>
    <property type="match status" value="1"/>
</dbReference>
<dbReference type="Proteomes" id="UP001231362">
    <property type="component" value="Unassembled WGS sequence"/>
</dbReference>
<comment type="caution">
    <text evidence="3">The sequence shown here is derived from an EMBL/GenBank/DDBJ whole genome shotgun (WGS) entry which is preliminary data.</text>
</comment>
<evidence type="ECO:0000313" key="4">
    <source>
        <dbReference type="Proteomes" id="UP001231362"/>
    </source>
</evidence>
<evidence type="ECO:0000256" key="1">
    <source>
        <dbReference type="SAM" id="SignalP"/>
    </source>
</evidence>
<name>A0ABT9UZU6_9BACL</name>
<keyword evidence="4" id="KW-1185">Reference proteome</keyword>
<proteinExistence type="predicted"/>
<feature type="domain" description="PrcB C-terminal" evidence="2">
    <location>
        <begin position="68"/>
        <end position="119"/>
    </location>
</feature>
<feature type="chain" id="PRO_5047532539" description="PrcB C-terminal domain-containing protein" evidence="1">
    <location>
        <begin position="24"/>
        <end position="452"/>
    </location>
</feature>
<organism evidence="3 4">
    <name type="scientific">Anoxybacillus andreesenii</name>
    <dbReference type="NCBI Taxonomy" id="1325932"/>
    <lineage>
        <taxon>Bacteria</taxon>
        <taxon>Bacillati</taxon>
        <taxon>Bacillota</taxon>
        <taxon>Bacilli</taxon>
        <taxon>Bacillales</taxon>
        <taxon>Anoxybacillaceae</taxon>
        <taxon>Anoxybacillus</taxon>
    </lineage>
</organism>
<reference evidence="3 4" key="1">
    <citation type="submission" date="2023-07" db="EMBL/GenBank/DDBJ databases">
        <title>Genomic Encyclopedia of Type Strains, Phase IV (KMG-IV): sequencing the most valuable type-strain genomes for metagenomic binning, comparative biology and taxonomic classification.</title>
        <authorList>
            <person name="Goeker M."/>
        </authorList>
    </citation>
    <scope>NUCLEOTIDE SEQUENCE [LARGE SCALE GENOMIC DNA]</scope>
    <source>
        <strain evidence="3 4">DSM 23948</strain>
    </source>
</reference>
<keyword evidence="1" id="KW-0732">Signal</keyword>
<evidence type="ECO:0000259" key="2">
    <source>
        <dbReference type="Pfam" id="PF14343"/>
    </source>
</evidence>
<accession>A0ABT9UZU6</accession>
<protein>
    <recommendedName>
        <fullName evidence="2">PrcB C-terminal domain-containing protein</fullName>
    </recommendedName>
</protein>